<name>A0A6A3KDS0_9STRA</name>
<protein>
    <submittedName>
        <fullName evidence="1">Uncharacterized protein</fullName>
    </submittedName>
</protein>
<gene>
    <name evidence="1" type="ORF">PR002_g16838</name>
</gene>
<proteinExistence type="predicted"/>
<accession>A0A6A3KDS0</accession>
<dbReference type="EMBL" id="QXFU01001314">
    <property type="protein sequence ID" value="KAE9005179.1"/>
    <property type="molecule type" value="Genomic_DNA"/>
</dbReference>
<evidence type="ECO:0000313" key="1">
    <source>
        <dbReference type="EMBL" id="KAE9005179.1"/>
    </source>
</evidence>
<dbReference type="Proteomes" id="UP000435112">
    <property type="component" value="Unassembled WGS sequence"/>
</dbReference>
<dbReference type="AlphaFoldDB" id="A0A6A3KDS0"/>
<organism evidence="1 2">
    <name type="scientific">Phytophthora rubi</name>
    <dbReference type="NCBI Taxonomy" id="129364"/>
    <lineage>
        <taxon>Eukaryota</taxon>
        <taxon>Sar</taxon>
        <taxon>Stramenopiles</taxon>
        <taxon>Oomycota</taxon>
        <taxon>Peronosporomycetes</taxon>
        <taxon>Peronosporales</taxon>
        <taxon>Peronosporaceae</taxon>
        <taxon>Phytophthora</taxon>
    </lineage>
</organism>
<reference evidence="1 2" key="1">
    <citation type="submission" date="2018-09" db="EMBL/GenBank/DDBJ databases">
        <title>Genomic investigation of the strawberry pathogen Phytophthora fragariae indicates pathogenicity is determined by transcriptional variation in three key races.</title>
        <authorList>
            <person name="Adams T.M."/>
            <person name="Armitage A.D."/>
            <person name="Sobczyk M.K."/>
            <person name="Bates H.J."/>
            <person name="Dunwell J.M."/>
            <person name="Nellist C.F."/>
            <person name="Harrison R.J."/>
        </authorList>
    </citation>
    <scope>NUCLEOTIDE SEQUENCE [LARGE SCALE GENOMIC DNA]</scope>
    <source>
        <strain evidence="1 2">SCRP324</strain>
    </source>
</reference>
<evidence type="ECO:0000313" key="2">
    <source>
        <dbReference type="Proteomes" id="UP000435112"/>
    </source>
</evidence>
<sequence>MACSSRSSSASPPLSLVACLPSAACRAAGRLQNEPKQNAAICSLQSLTTES</sequence>
<dbReference type="PROSITE" id="PS51257">
    <property type="entry name" value="PROKAR_LIPOPROTEIN"/>
    <property type="match status" value="1"/>
</dbReference>
<comment type="caution">
    <text evidence="1">The sequence shown here is derived from an EMBL/GenBank/DDBJ whole genome shotgun (WGS) entry which is preliminary data.</text>
</comment>